<dbReference type="Proteomes" id="UP000278627">
    <property type="component" value="Unassembled WGS sequence"/>
</dbReference>
<gene>
    <name evidence="3" type="ORF">BPAG_LOCUS12372</name>
</gene>
<evidence type="ECO:0000313" key="3">
    <source>
        <dbReference type="EMBL" id="VDN93558.1"/>
    </source>
</evidence>
<evidence type="ECO:0000256" key="1">
    <source>
        <dbReference type="SAM" id="MobiDB-lite"/>
    </source>
</evidence>
<keyword evidence="4" id="KW-1185">Reference proteome</keyword>
<organism evidence="5">
    <name type="scientific">Brugia pahangi</name>
    <name type="common">Filarial nematode worm</name>
    <dbReference type="NCBI Taxonomy" id="6280"/>
    <lineage>
        <taxon>Eukaryota</taxon>
        <taxon>Metazoa</taxon>
        <taxon>Ecdysozoa</taxon>
        <taxon>Nematoda</taxon>
        <taxon>Chromadorea</taxon>
        <taxon>Rhabditida</taxon>
        <taxon>Spirurina</taxon>
        <taxon>Spiruromorpha</taxon>
        <taxon>Filarioidea</taxon>
        <taxon>Onchocercidae</taxon>
        <taxon>Brugia</taxon>
    </lineage>
</organism>
<keyword evidence="2" id="KW-0732">Signal</keyword>
<feature type="chain" id="PRO_5043122277" evidence="2">
    <location>
        <begin position="27"/>
        <end position="83"/>
    </location>
</feature>
<proteinExistence type="predicted"/>
<feature type="region of interest" description="Disordered" evidence="1">
    <location>
        <begin position="64"/>
        <end position="83"/>
    </location>
</feature>
<evidence type="ECO:0000313" key="5">
    <source>
        <dbReference type="WBParaSite" id="BPAG_0001241001-mRNA-1"/>
    </source>
</evidence>
<reference evidence="5" key="1">
    <citation type="submission" date="2017-02" db="UniProtKB">
        <authorList>
            <consortium name="WormBaseParasite"/>
        </authorList>
    </citation>
    <scope>IDENTIFICATION</scope>
</reference>
<name>A0A0N4TUE6_BRUPA</name>
<evidence type="ECO:0000313" key="4">
    <source>
        <dbReference type="Proteomes" id="UP000278627"/>
    </source>
</evidence>
<accession>A0A0N4TUE6</accession>
<dbReference type="AlphaFoldDB" id="A0A0N4TUE6"/>
<dbReference type="EMBL" id="UZAD01013288">
    <property type="protein sequence ID" value="VDN93558.1"/>
    <property type="molecule type" value="Genomic_DNA"/>
</dbReference>
<feature type="compositionally biased region" description="Gly residues" evidence="1">
    <location>
        <begin position="71"/>
        <end position="83"/>
    </location>
</feature>
<sequence length="83" mass="9331">MHLLTTIMQKFLPSVILVMTITTTMRRKTGQGQGQGQGQDRTGQDKTVIICRKYYQIFWVSDEYDRRGGGGDDGGGGQGKWFQ</sequence>
<feature type="signal peptide" evidence="2">
    <location>
        <begin position="1"/>
        <end position="26"/>
    </location>
</feature>
<dbReference type="WBParaSite" id="BPAG_0001241001-mRNA-1">
    <property type="protein sequence ID" value="BPAG_0001241001-mRNA-1"/>
    <property type="gene ID" value="BPAG_0001241001"/>
</dbReference>
<evidence type="ECO:0000256" key="2">
    <source>
        <dbReference type="SAM" id="SignalP"/>
    </source>
</evidence>
<protein>
    <submittedName>
        <fullName evidence="5">Secreted protein</fullName>
    </submittedName>
</protein>
<reference evidence="3 4" key="2">
    <citation type="submission" date="2018-11" db="EMBL/GenBank/DDBJ databases">
        <authorList>
            <consortium name="Pathogen Informatics"/>
        </authorList>
    </citation>
    <scope>NUCLEOTIDE SEQUENCE [LARGE SCALE GENOMIC DNA]</scope>
</reference>